<dbReference type="InterPro" id="IPR006860">
    <property type="entry name" value="FecR"/>
</dbReference>
<evidence type="ECO:0000256" key="1">
    <source>
        <dbReference type="SAM" id="Phobius"/>
    </source>
</evidence>
<dbReference type="Proteomes" id="UP001597440">
    <property type="component" value="Unassembled WGS sequence"/>
</dbReference>
<dbReference type="Pfam" id="PF16344">
    <property type="entry name" value="FecR_C"/>
    <property type="match status" value="1"/>
</dbReference>
<keyword evidence="1" id="KW-0472">Membrane</keyword>
<dbReference type="PANTHER" id="PTHR30273:SF2">
    <property type="entry name" value="PROTEIN FECR"/>
    <property type="match status" value="1"/>
</dbReference>
<feature type="domain" description="FecR protein" evidence="2">
    <location>
        <begin position="166"/>
        <end position="268"/>
    </location>
</feature>
<dbReference type="PIRSF" id="PIRSF018266">
    <property type="entry name" value="FecR"/>
    <property type="match status" value="1"/>
</dbReference>
<evidence type="ECO:0000313" key="4">
    <source>
        <dbReference type="EMBL" id="MFD2556780.1"/>
    </source>
</evidence>
<feature type="transmembrane region" description="Helical" evidence="1">
    <location>
        <begin position="69"/>
        <end position="89"/>
    </location>
</feature>
<feature type="domain" description="Protein FecR C-terminal" evidence="3">
    <location>
        <begin position="310"/>
        <end position="378"/>
    </location>
</feature>
<sequence>MNVQKQVNELIKRYEEGHCSKVEEDLVESILFYEENKTTINHSFNPYYKEELWKKLEQKTRADYSYKRLWYYLVSAAVLCILSFGGYFYTRLYVSSIDSEQQISIKDDIKPGGNKAILTLANGKKIELDNSKPGIIVQTGSINYADESQLNVVQNINTDKTELFELTTPKGGQYQITLPDGSKVWLNADSKLRYPGQFERETRTVYLDGEAYFEVNEQKLKSSNGTTLNVKQPFIVKTRQQQVQVLGTRFNINSYETEIRTTLASGSLKVGNNDGNAVLLKPHEQAINTGTQLHKTSINTDKELAWKLGKFSFDNKNFSSIMNEIGRWYNIEIIYKGKIPQSELIGDAFRNQNISLILRLLDADNIKHQLDIHKRTLTIY</sequence>
<keyword evidence="1" id="KW-1133">Transmembrane helix</keyword>
<evidence type="ECO:0000259" key="3">
    <source>
        <dbReference type="Pfam" id="PF16344"/>
    </source>
</evidence>
<evidence type="ECO:0000259" key="2">
    <source>
        <dbReference type="Pfam" id="PF04773"/>
    </source>
</evidence>
<dbReference type="RefSeq" id="WP_210354812.1">
    <property type="nucleotide sequence ID" value="NZ_JAEQMU010000002.1"/>
</dbReference>
<comment type="caution">
    <text evidence="4">The sequence shown here is derived from an EMBL/GenBank/DDBJ whole genome shotgun (WGS) entry which is preliminary data.</text>
</comment>
<protein>
    <submittedName>
        <fullName evidence="4">FecR family protein</fullName>
    </submittedName>
</protein>
<dbReference type="InterPro" id="IPR032508">
    <property type="entry name" value="FecR_C"/>
</dbReference>
<dbReference type="EMBL" id="JBHULD010000025">
    <property type="protein sequence ID" value="MFD2556780.1"/>
    <property type="molecule type" value="Genomic_DNA"/>
</dbReference>
<dbReference type="PANTHER" id="PTHR30273">
    <property type="entry name" value="PERIPLASMIC SIGNAL SENSOR AND SIGMA FACTOR ACTIVATOR FECR-RELATED"/>
    <property type="match status" value="1"/>
</dbReference>
<reference evidence="5" key="1">
    <citation type="journal article" date="2019" name="Int. J. Syst. Evol. Microbiol.">
        <title>The Global Catalogue of Microorganisms (GCM) 10K type strain sequencing project: providing services to taxonomists for standard genome sequencing and annotation.</title>
        <authorList>
            <consortium name="The Broad Institute Genomics Platform"/>
            <consortium name="The Broad Institute Genome Sequencing Center for Infectious Disease"/>
            <person name="Wu L."/>
            <person name="Ma J."/>
        </authorList>
    </citation>
    <scope>NUCLEOTIDE SEQUENCE [LARGE SCALE GENOMIC DNA]</scope>
    <source>
        <strain evidence="5">KCTC 52298</strain>
    </source>
</reference>
<keyword evidence="5" id="KW-1185">Reference proteome</keyword>
<dbReference type="Gene3D" id="3.55.50.30">
    <property type="match status" value="1"/>
</dbReference>
<dbReference type="Pfam" id="PF04773">
    <property type="entry name" value="FecR"/>
    <property type="match status" value="1"/>
</dbReference>
<gene>
    <name evidence="4" type="ORF">ACFSQW_20495</name>
</gene>
<dbReference type="Gene3D" id="2.60.120.1440">
    <property type="match status" value="1"/>
</dbReference>
<evidence type="ECO:0000313" key="5">
    <source>
        <dbReference type="Proteomes" id="UP001597440"/>
    </source>
</evidence>
<organism evidence="4 5">
    <name type="scientific">Sphingobacterium tabacisoli</name>
    <dbReference type="NCBI Taxonomy" id="2044855"/>
    <lineage>
        <taxon>Bacteria</taxon>
        <taxon>Pseudomonadati</taxon>
        <taxon>Bacteroidota</taxon>
        <taxon>Sphingobacteriia</taxon>
        <taxon>Sphingobacteriales</taxon>
        <taxon>Sphingobacteriaceae</taxon>
        <taxon>Sphingobacterium</taxon>
    </lineage>
</organism>
<accession>A0ABW5L8T6</accession>
<proteinExistence type="predicted"/>
<name>A0ABW5L8T6_9SPHI</name>
<keyword evidence="1" id="KW-0812">Transmembrane</keyword>
<dbReference type="InterPro" id="IPR012373">
    <property type="entry name" value="Ferrdict_sens_TM"/>
</dbReference>